<evidence type="ECO:0000313" key="8">
    <source>
        <dbReference type="EMBL" id="CAK9010017.1"/>
    </source>
</evidence>
<comment type="caution">
    <text evidence="8">The sequence shown here is derived from an EMBL/GenBank/DDBJ whole genome shotgun (WGS) entry which is preliminary data.</text>
</comment>
<organism evidence="8 9">
    <name type="scientific">Durusdinium trenchii</name>
    <dbReference type="NCBI Taxonomy" id="1381693"/>
    <lineage>
        <taxon>Eukaryota</taxon>
        <taxon>Sar</taxon>
        <taxon>Alveolata</taxon>
        <taxon>Dinophyceae</taxon>
        <taxon>Suessiales</taxon>
        <taxon>Symbiodiniaceae</taxon>
        <taxon>Durusdinium</taxon>
    </lineage>
</organism>
<name>A0ABP0J6M4_9DINO</name>
<sequence>MERHDLVMQVSLLRAQLDQAQKHNVALLKTTQTLQAKIKQQETDQADVFFQLHKDLDASSDKVTALEAERDGLRSQLEAQHSHLLHEMDGVKEGASEREIALQSKVNSLTSELLELHEFSKTRKQYQLKIATLEERITQMEESHKREITDAELSKVQEKERLKKEMLVKIKETKKNLLKLTEDQLDTTTKRTMLENEQMATELFYQSREIEKLLSRLEFLEKANKVLRREVDLVNSEKLGHAKKASLYLNLSQRR</sequence>
<gene>
    <name evidence="8" type="ORF">SCF082_LOCUS10497</name>
</gene>
<dbReference type="EMBL" id="CAXAMM010006152">
    <property type="protein sequence ID" value="CAK9010017.1"/>
    <property type="molecule type" value="Genomic_DNA"/>
</dbReference>
<evidence type="ECO:0000256" key="1">
    <source>
        <dbReference type="ARBA" id="ARBA00004138"/>
    </source>
</evidence>
<keyword evidence="4 7" id="KW-0175">Coiled coil</keyword>
<feature type="coiled-coil region" evidence="7">
    <location>
        <begin position="210"/>
        <end position="237"/>
    </location>
</feature>
<evidence type="ECO:0000256" key="7">
    <source>
        <dbReference type="SAM" id="Coils"/>
    </source>
</evidence>
<comment type="similarity">
    <text evidence="2">Belongs to the CFAP157 family.</text>
</comment>
<proteinExistence type="inferred from homology"/>
<dbReference type="PANTHER" id="PTHR31954">
    <property type="entry name" value="CILIA- AND FLAGELLA-ASSOCIATED PROTEIN 157"/>
    <property type="match status" value="1"/>
</dbReference>
<keyword evidence="9" id="KW-1185">Reference proteome</keyword>
<dbReference type="Proteomes" id="UP001642464">
    <property type="component" value="Unassembled WGS sequence"/>
</dbReference>
<evidence type="ECO:0000313" key="9">
    <source>
        <dbReference type="Proteomes" id="UP001642464"/>
    </source>
</evidence>
<reference evidence="8 9" key="1">
    <citation type="submission" date="2024-02" db="EMBL/GenBank/DDBJ databases">
        <authorList>
            <person name="Chen Y."/>
            <person name="Shah S."/>
            <person name="Dougan E. K."/>
            <person name="Thang M."/>
            <person name="Chan C."/>
        </authorList>
    </citation>
    <scope>NUCLEOTIDE SEQUENCE [LARGE SCALE GENOMIC DNA]</scope>
</reference>
<protein>
    <recommendedName>
        <fullName evidence="3">Cilia- and flagella-associated protein 157</fullName>
    </recommendedName>
</protein>
<dbReference type="PANTHER" id="PTHR31954:SF1">
    <property type="entry name" value="CILIA- AND FLAGELLA-ASSOCIATED PROTEIN 157"/>
    <property type="match status" value="1"/>
</dbReference>
<feature type="coiled-coil region" evidence="7">
    <location>
        <begin position="116"/>
        <end position="183"/>
    </location>
</feature>
<evidence type="ECO:0000256" key="4">
    <source>
        <dbReference type="ARBA" id="ARBA00023054"/>
    </source>
</evidence>
<evidence type="ECO:0000256" key="3">
    <source>
        <dbReference type="ARBA" id="ARBA00014087"/>
    </source>
</evidence>
<keyword evidence="5" id="KW-0969">Cilium</keyword>
<keyword evidence="8" id="KW-0282">Flagellum</keyword>
<keyword evidence="6" id="KW-0966">Cell projection</keyword>
<accession>A0ABP0J6M4</accession>
<evidence type="ECO:0000256" key="2">
    <source>
        <dbReference type="ARBA" id="ARBA00010841"/>
    </source>
</evidence>
<comment type="subcellular location">
    <subcellularLocation>
        <location evidence="1">Cell projection</location>
        <location evidence="1">Cilium</location>
    </subcellularLocation>
</comment>
<dbReference type="InterPro" id="IPR038844">
    <property type="entry name" value="CFAP157"/>
</dbReference>
<evidence type="ECO:0000256" key="5">
    <source>
        <dbReference type="ARBA" id="ARBA00023069"/>
    </source>
</evidence>
<evidence type="ECO:0000256" key="6">
    <source>
        <dbReference type="ARBA" id="ARBA00023273"/>
    </source>
</evidence>